<comment type="caution">
    <text evidence="1">The sequence shown here is derived from an EMBL/GenBank/DDBJ whole genome shotgun (WGS) entry which is preliminary data.</text>
</comment>
<sequence>MKIEIKATNLELTPAIREYAESKIGSLERFLKRFETNAKLWRGGKSKIEAFIEIARTAKHHRKGDIFYAEATLSIGKKILRAEHSDWNMRVAINKMKEKLCQEISKYKEKKISNKR</sequence>
<organism evidence="1 2">
    <name type="scientific">Candidatus Wolfebacteria bacterium CG03_land_8_20_14_0_80_40_12</name>
    <dbReference type="NCBI Taxonomy" id="1975069"/>
    <lineage>
        <taxon>Bacteria</taxon>
        <taxon>Candidatus Wolfeibacteriota</taxon>
    </lineage>
</organism>
<dbReference type="InterPro" id="IPR003489">
    <property type="entry name" value="RHF/RaiA"/>
</dbReference>
<dbReference type="SUPFAM" id="SSF69754">
    <property type="entry name" value="Ribosome binding protein Y (YfiA homologue)"/>
    <property type="match status" value="1"/>
</dbReference>
<reference evidence="2" key="1">
    <citation type="submission" date="2017-09" db="EMBL/GenBank/DDBJ databases">
        <title>Depth-based differentiation of microbial function through sediment-hosted aquifers and enrichment of novel symbionts in the deep terrestrial subsurface.</title>
        <authorList>
            <person name="Probst A.J."/>
            <person name="Ladd B."/>
            <person name="Jarett J.K."/>
            <person name="Geller-Mcgrath D.E."/>
            <person name="Sieber C.M.K."/>
            <person name="Emerson J.B."/>
            <person name="Anantharaman K."/>
            <person name="Thomas B.C."/>
            <person name="Malmstrom R."/>
            <person name="Stieglmeier M."/>
            <person name="Klingl A."/>
            <person name="Woyke T."/>
            <person name="Ryan C.M."/>
            <person name="Banfield J.F."/>
        </authorList>
    </citation>
    <scope>NUCLEOTIDE SEQUENCE [LARGE SCALE GENOMIC DNA]</scope>
</reference>
<dbReference type="Gene3D" id="3.30.160.100">
    <property type="entry name" value="Ribosome hibernation promotion factor-like"/>
    <property type="match status" value="1"/>
</dbReference>
<accession>A0A2M7B522</accession>
<evidence type="ECO:0000313" key="1">
    <source>
        <dbReference type="EMBL" id="PIU98228.1"/>
    </source>
</evidence>
<dbReference type="AlphaFoldDB" id="A0A2M7B522"/>
<dbReference type="InterPro" id="IPR036567">
    <property type="entry name" value="RHF-like"/>
</dbReference>
<dbReference type="Proteomes" id="UP000228949">
    <property type="component" value="Unassembled WGS sequence"/>
</dbReference>
<dbReference type="EMBL" id="PEVJ01000063">
    <property type="protein sequence ID" value="PIU98228.1"/>
    <property type="molecule type" value="Genomic_DNA"/>
</dbReference>
<proteinExistence type="predicted"/>
<dbReference type="NCBIfam" id="TIGR00741">
    <property type="entry name" value="yfiA"/>
    <property type="match status" value="1"/>
</dbReference>
<evidence type="ECO:0000313" key="2">
    <source>
        <dbReference type="Proteomes" id="UP000228949"/>
    </source>
</evidence>
<protein>
    <submittedName>
        <fullName evidence="1">Ribosomal subunit interface protein</fullName>
    </submittedName>
</protein>
<gene>
    <name evidence="1" type="primary">raiA</name>
    <name evidence="1" type="ORF">COS61_02550</name>
</gene>
<name>A0A2M7B522_9BACT</name>
<dbReference type="Pfam" id="PF02482">
    <property type="entry name" value="Ribosomal_S30AE"/>
    <property type="match status" value="1"/>
</dbReference>